<feature type="compositionally biased region" description="Basic and acidic residues" evidence="1">
    <location>
        <begin position="35"/>
        <end position="68"/>
    </location>
</feature>
<name>A0A852VKY0_9MICO</name>
<evidence type="ECO:0000313" key="3">
    <source>
        <dbReference type="Proteomes" id="UP000554054"/>
    </source>
</evidence>
<feature type="region of interest" description="Disordered" evidence="1">
    <location>
        <begin position="31"/>
        <end position="93"/>
    </location>
</feature>
<organism evidence="2 3">
    <name type="scientific">Janibacter cremeus</name>
    <dbReference type="NCBI Taxonomy" id="1285192"/>
    <lineage>
        <taxon>Bacteria</taxon>
        <taxon>Bacillati</taxon>
        <taxon>Actinomycetota</taxon>
        <taxon>Actinomycetes</taxon>
        <taxon>Micrococcales</taxon>
        <taxon>Intrasporangiaceae</taxon>
        <taxon>Janibacter</taxon>
    </lineage>
</organism>
<keyword evidence="3" id="KW-1185">Reference proteome</keyword>
<dbReference type="RefSeq" id="WP_185989731.1">
    <property type="nucleotide sequence ID" value="NZ_JACCAE010000001.1"/>
</dbReference>
<accession>A0A852VKY0</accession>
<sequence length="93" mass="9841">MRKMSLLVGAGIGYVLGTRAGREKYDRMAAQVQRLRRDPRVKDKAQQARRAADDLGHKAGEKVTEAVERTGSSSDGSGDDPFPTSAPPGGTGA</sequence>
<dbReference type="AlphaFoldDB" id="A0A852VKY0"/>
<feature type="compositionally biased region" description="Low complexity" evidence="1">
    <location>
        <begin position="71"/>
        <end position="80"/>
    </location>
</feature>
<dbReference type="Proteomes" id="UP000554054">
    <property type="component" value="Unassembled WGS sequence"/>
</dbReference>
<proteinExistence type="predicted"/>
<dbReference type="EMBL" id="JACCAE010000001">
    <property type="protein sequence ID" value="NYF96716.1"/>
    <property type="molecule type" value="Genomic_DNA"/>
</dbReference>
<reference evidence="2 3" key="1">
    <citation type="submission" date="2020-07" db="EMBL/GenBank/DDBJ databases">
        <title>Sequencing the genomes of 1000 actinobacteria strains.</title>
        <authorList>
            <person name="Klenk H.-P."/>
        </authorList>
    </citation>
    <scope>NUCLEOTIDE SEQUENCE [LARGE SCALE GENOMIC DNA]</scope>
    <source>
        <strain evidence="2 3">DSM 26154</strain>
    </source>
</reference>
<evidence type="ECO:0000313" key="2">
    <source>
        <dbReference type="EMBL" id="NYF96716.1"/>
    </source>
</evidence>
<comment type="caution">
    <text evidence="2">The sequence shown here is derived from an EMBL/GenBank/DDBJ whole genome shotgun (WGS) entry which is preliminary data.</text>
</comment>
<gene>
    <name evidence="2" type="ORF">BJY20_000108</name>
</gene>
<evidence type="ECO:0008006" key="4">
    <source>
        <dbReference type="Google" id="ProtNLM"/>
    </source>
</evidence>
<evidence type="ECO:0000256" key="1">
    <source>
        <dbReference type="SAM" id="MobiDB-lite"/>
    </source>
</evidence>
<protein>
    <recommendedName>
        <fullName evidence="4">YtxH domain-containing protein</fullName>
    </recommendedName>
</protein>